<evidence type="ECO:0000313" key="1">
    <source>
        <dbReference type="EMBL" id="RKE52786.1"/>
    </source>
</evidence>
<dbReference type="EMBL" id="RAPY01000002">
    <property type="protein sequence ID" value="RKE52786.1"/>
    <property type="molecule type" value="Genomic_DNA"/>
</dbReference>
<accession>A0A420B7L6</accession>
<keyword evidence="2" id="KW-1185">Reference proteome</keyword>
<gene>
    <name evidence="1" type="ORF">DFQ12_3032</name>
</gene>
<dbReference type="RefSeq" id="WP_147420422.1">
    <property type="nucleotide sequence ID" value="NZ_RAPY01000002.1"/>
</dbReference>
<protein>
    <submittedName>
        <fullName evidence="1">Uncharacterized protein</fullName>
    </submittedName>
</protein>
<proteinExistence type="predicted"/>
<reference evidence="1 2" key="1">
    <citation type="submission" date="2018-09" db="EMBL/GenBank/DDBJ databases">
        <title>Genomic Encyclopedia of Type Strains, Phase III (KMG-III): the genomes of soil and plant-associated and newly described type strains.</title>
        <authorList>
            <person name="Whitman W."/>
        </authorList>
    </citation>
    <scope>NUCLEOTIDE SEQUENCE [LARGE SCALE GENOMIC DNA]</scope>
    <source>
        <strain evidence="1 2">CECT 7938</strain>
    </source>
</reference>
<dbReference type="OrthoDB" id="710757at2"/>
<comment type="caution">
    <text evidence="1">The sequence shown here is derived from an EMBL/GenBank/DDBJ whole genome shotgun (WGS) entry which is preliminary data.</text>
</comment>
<name>A0A420B7L6_SPHD1</name>
<dbReference type="AlphaFoldDB" id="A0A420B7L6"/>
<evidence type="ECO:0000313" key="2">
    <source>
        <dbReference type="Proteomes" id="UP000286246"/>
    </source>
</evidence>
<dbReference type="Proteomes" id="UP000286246">
    <property type="component" value="Unassembled WGS sequence"/>
</dbReference>
<sequence length="171" mass="19230">MSEDKLLETEIANFGGYVLSRKLSLGLSNEAFGSLADMTGGEISKIINRKKKSVSVHSFHKIAIYSGDIIENAIKAVYTHRNLELKTGAKIEERTNFGIFMRDEVEVQGQNMFDYILNKTGIDKKRLTDIYYNGGTPEPYELILIEKATGRETGELIKKFVTAYPIKKKGD</sequence>
<organism evidence="1 2">
    <name type="scientific">Sphingobacterium detergens</name>
    <dbReference type="NCBI Taxonomy" id="1145106"/>
    <lineage>
        <taxon>Bacteria</taxon>
        <taxon>Pseudomonadati</taxon>
        <taxon>Bacteroidota</taxon>
        <taxon>Sphingobacteriia</taxon>
        <taxon>Sphingobacteriales</taxon>
        <taxon>Sphingobacteriaceae</taxon>
        <taxon>Sphingobacterium</taxon>
    </lineage>
</organism>